<feature type="domain" description="Response regulatory" evidence="8">
    <location>
        <begin position="10"/>
        <end position="124"/>
    </location>
</feature>
<dbReference type="PANTHER" id="PTHR44688:SF16">
    <property type="entry name" value="DNA-BINDING TRANSCRIPTIONAL ACTIVATOR DEVR_DOSR"/>
    <property type="match status" value="1"/>
</dbReference>
<dbReference type="PANTHER" id="PTHR44688">
    <property type="entry name" value="DNA-BINDING TRANSCRIPTIONAL ACTIVATOR DEVR_DOSR"/>
    <property type="match status" value="1"/>
</dbReference>
<evidence type="ECO:0000259" key="7">
    <source>
        <dbReference type="PROSITE" id="PS50043"/>
    </source>
</evidence>
<dbReference type="SMART" id="SM00421">
    <property type="entry name" value="HTH_LUXR"/>
    <property type="match status" value="1"/>
</dbReference>
<evidence type="ECO:0000256" key="4">
    <source>
        <dbReference type="ARBA" id="ARBA00023125"/>
    </source>
</evidence>
<keyword evidence="3" id="KW-0805">Transcription regulation</keyword>
<dbReference type="SUPFAM" id="SSF46894">
    <property type="entry name" value="C-terminal effector domain of the bipartite response regulators"/>
    <property type="match status" value="1"/>
</dbReference>
<dbReference type="PROSITE" id="PS50110">
    <property type="entry name" value="RESPONSE_REGULATORY"/>
    <property type="match status" value="1"/>
</dbReference>
<dbReference type="InterPro" id="IPR001789">
    <property type="entry name" value="Sig_transdc_resp-reg_receiver"/>
</dbReference>
<protein>
    <submittedName>
        <fullName evidence="9">Response regulator</fullName>
    </submittedName>
</protein>
<dbReference type="SUPFAM" id="SSF52172">
    <property type="entry name" value="CheY-like"/>
    <property type="match status" value="1"/>
</dbReference>
<evidence type="ECO:0000259" key="8">
    <source>
        <dbReference type="PROSITE" id="PS50110"/>
    </source>
</evidence>
<dbReference type="RefSeq" id="WP_160610528.1">
    <property type="nucleotide sequence ID" value="NZ_WTZA01000001.1"/>
</dbReference>
<organism evidence="9 10">
    <name type="scientific">Tsuneonella aeria</name>
    <dbReference type="NCBI Taxonomy" id="1837929"/>
    <lineage>
        <taxon>Bacteria</taxon>
        <taxon>Pseudomonadati</taxon>
        <taxon>Pseudomonadota</taxon>
        <taxon>Alphaproteobacteria</taxon>
        <taxon>Sphingomonadales</taxon>
        <taxon>Erythrobacteraceae</taxon>
        <taxon>Tsuneonella</taxon>
    </lineage>
</organism>
<dbReference type="Proteomes" id="UP000439522">
    <property type="component" value="Unassembled WGS sequence"/>
</dbReference>
<dbReference type="InterPro" id="IPR011006">
    <property type="entry name" value="CheY-like_superfamily"/>
</dbReference>
<feature type="domain" description="HTH luxR-type" evidence="7">
    <location>
        <begin position="140"/>
        <end position="205"/>
    </location>
</feature>
<dbReference type="Gene3D" id="3.40.50.2300">
    <property type="match status" value="1"/>
</dbReference>
<dbReference type="Pfam" id="PF00072">
    <property type="entry name" value="Response_reg"/>
    <property type="match status" value="1"/>
</dbReference>
<dbReference type="InterPro" id="IPR036388">
    <property type="entry name" value="WH-like_DNA-bd_sf"/>
</dbReference>
<dbReference type="InterPro" id="IPR000792">
    <property type="entry name" value="Tscrpt_reg_LuxR_C"/>
</dbReference>
<dbReference type="NCBIfam" id="NF006900">
    <property type="entry name" value="PRK09390.1"/>
    <property type="match status" value="1"/>
</dbReference>
<dbReference type="AlphaFoldDB" id="A0A6I4TEI0"/>
<evidence type="ECO:0000256" key="3">
    <source>
        <dbReference type="ARBA" id="ARBA00023015"/>
    </source>
</evidence>
<dbReference type="PROSITE" id="PS50043">
    <property type="entry name" value="HTH_LUXR_2"/>
    <property type="match status" value="1"/>
</dbReference>
<dbReference type="SMART" id="SM00448">
    <property type="entry name" value="REC"/>
    <property type="match status" value="1"/>
</dbReference>
<evidence type="ECO:0000313" key="9">
    <source>
        <dbReference type="EMBL" id="MXO74808.1"/>
    </source>
</evidence>
<name>A0A6I4TEI0_9SPHN</name>
<dbReference type="CDD" id="cd06170">
    <property type="entry name" value="LuxR_C_like"/>
    <property type="match status" value="1"/>
</dbReference>
<dbReference type="GO" id="GO:0006355">
    <property type="term" value="P:regulation of DNA-templated transcription"/>
    <property type="evidence" value="ECO:0007669"/>
    <property type="project" value="InterPro"/>
</dbReference>
<accession>A0A6I4TEI0</accession>
<dbReference type="GO" id="GO:0000160">
    <property type="term" value="P:phosphorelay signal transduction system"/>
    <property type="evidence" value="ECO:0007669"/>
    <property type="project" value="UniProtKB-KW"/>
</dbReference>
<evidence type="ECO:0000313" key="10">
    <source>
        <dbReference type="Proteomes" id="UP000439522"/>
    </source>
</evidence>
<reference evidence="9 10" key="1">
    <citation type="submission" date="2019-12" db="EMBL/GenBank/DDBJ databases">
        <title>Genomic-based taxomic classification of the family Erythrobacteraceae.</title>
        <authorList>
            <person name="Xu L."/>
        </authorList>
    </citation>
    <scope>NUCLEOTIDE SEQUENCE [LARGE SCALE GENOMIC DNA]</scope>
    <source>
        <strain evidence="9 10">100921-2</strain>
    </source>
</reference>
<dbReference type="PRINTS" id="PR00038">
    <property type="entry name" value="HTHLUXR"/>
</dbReference>
<keyword evidence="5" id="KW-0804">Transcription</keyword>
<keyword evidence="1 6" id="KW-0597">Phosphoprotein</keyword>
<keyword evidence="2" id="KW-0902">Two-component regulatory system</keyword>
<dbReference type="EMBL" id="WTZA01000001">
    <property type="protein sequence ID" value="MXO74808.1"/>
    <property type="molecule type" value="Genomic_DNA"/>
</dbReference>
<dbReference type="PROSITE" id="PS00622">
    <property type="entry name" value="HTH_LUXR_1"/>
    <property type="match status" value="1"/>
</dbReference>
<proteinExistence type="predicted"/>
<dbReference type="Pfam" id="PF00196">
    <property type="entry name" value="GerE"/>
    <property type="match status" value="1"/>
</dbReference>
<evidence type="ECO:0000256" key="1">
    <source>
        <dbReference type="ARBA" id="ARBA00022553"/>
    </source>
</evidence>
<dbReference type="GO" id="GO:0003677">
    <property type="term" value="F:DNA binding"/>
    <property type="evidence" value="ECO:0007669"/>
    <property type="project" value="UniProtKB-KW"/>
</dbReference>
<dbReference type="InterPro" id="IPR016032">
    <property type="entry name" value="Sig_transdc_resp-reg_C-effctor"/>
</dbReference>
<dbReference type="FunFam" id="3.40.50.2300:FF:000018">
    <property type="entry name" value="DNA-binding transcriptional regulator NtrC"/>
    <property type="match status" value="1"/>
</dbReference>
<comment type="caution">
    <text evidence="9">The sequence shown here is derived from an EMBL/GenBank/DDBJ whole genome shotgun (WGS) entry which is preliminary data.</text>
</comment>
<feature type="modified residue" description="4-aspartylphosphate" evidence="6">
    <location>
        <position position="59"/>
    </location>
</feature>
<keyword evidence="10" id="KW-1185">Reference proteome</keyword>
<keyword evidence="4" id="KW-0238">DNA-binding</keyword>
<evidence type="ECO:0000256" key="2">
    <source>
        <dbReference type="ARBA" id="ARBA00023012"/>
    </source>
</evidence>
<dbReference type="OrthoDB" id="9782655at2"/>
<dbReference type="CDD" id="cd17537">
    <property type="entry name" value="REC_FixJ"/>
    <property type="match status" value="1"/>
</dbReference>
<evidence type="ECO:0000256" key="5">
    <source>
        <dbReference type="ARBA" id="ARBA00023163"/>
    </source>
</evidence>
<sequence>MENEAVKDAIVYVIDDDEGARQSLEFLIDVAGIRVRSFSSADAFLQSAPPLARACIVTDVRMPGMSGIDLATRMSERDGGAPVIVITGHADVPLAIQAMKAGAADFIEKPFDDETILSAIRTALARSGEEEEVQSRRREVLSRIETLSGREREVVDGLVEGKANKVIAIDLDISPRTVEVYRANAMMKMQARTLSDLVRMMTIATIV</sequence>
<dbReference type="Gene3D" id="1.10.10.10">
    <property type="entry name" value="Winged helix-like DNA-binding domain superfamily/Winged helix DNA-binding domain"/>
    <property type="match status" value="1"/>
</dbReference>
<evidence type="ECO:0000256" key="6">
    <source>
        <dbReference type="PROSITE-ProRule" id="PRU00169"/>
    </source>
</evidence>
<gene>
    <name evidence="9" type="ORF">GRI40_06185</name>
</gene>